<dbReference type="eggNOG" id="ENOG5033IXZ">
    <property type="taxonomic scope" value="Bacteria"/>
</dbReference>
<evidence type="ECO:0000259" key="2">
    <source>
        <dbReference type="Pfam" id="PF20182"/>
    </source>
</evidence>
<feature type="transmembrane region" description="Helical" evidence="1">
    <location>
        <begin position="137"/>
        <end position="157"/>
    </location>
</feature>
<name>A0A1H0BEI0_ALLAB</name>
<evidence type="ECO:0000256" key="1">
    <source>
        <dbReference type="SAM" id="Phobius"/>
    </source>
</evidence>
<feature type="transmembrane region" description="Helical" evidence="1">
    <location>
        <begin position="72"/>
        <end position="90"/>
    </location>
</feature>
<dbReference type="Pfam" id="PF20182">
    <property type="entry name" value="DUF6545"/>
    <property type="match status" value="1"/>
</dbReference>
<feature type="transmembrane region" description="Helical" evidence="1">
    <location>
        <begin position="99"/>
        <end position="117"/>
    </location>
</feature>
<dbReference type="Proteomes" id="UP000183376">
    <property type="component" value="Chromosome I"/>
</dbReference>
<organism evidence="3 4">
    <name type="scientific">Allokutzneria albata</name>
    <name type="common">Kibdelosporangium albatum</name>
    <dbReference type="NCBI Taxonomy" id="211114"/>
    <lineage>
        <taxon>Bacteria</taxon>
        <taxon>Bacillati</taxon>
        <taxon>Actinomycetota</taxon>
        <taxon>Actinomycetes</taxon>
        <taxon>Pseudonocardiales</taxon>
        <taxon>Pseudonocardiaceae</taxon>
        <taxon>Allokutzneria</taxon>
    </lineage>
</organism>
<dbReference type="STRING" id="211114.SAMN04489726_6628"/>
<gene>
    <name evidence="3" type="ORF">SAMN04489726_6628</name>
</gene>
<keyword evidence="1" id="KW-1133">Transmembrane helix</keyword>
<protein>
    <recommendedName>
        <fullName evidence="2">DUF6545 domain-containing protein</fullName>
    </recommendedName>
</protein>
<proteinExistence type="predicted"/>
<feature type="transmembrane region" description="Helical" evidence="1">
    <location>
        <begin position="213"/>
        <end position="233"/>
    </location>
</feature>
<sequence>MVALEFHLPACALIVAVVVRKVVVTRGRPTAPGLRHLLLFLMWLAVSLVVLAPETERLIVSVQPMPNTARLMGNFAQLLAVYHMTGIAYSPRAEHPPRVLRTLLVATLTLLTFLMSFSGKDFSKSIFVAAMSNPALIAYGLVFLLYATGCIAVFVRVISHHARQCEPGLFRSGLVTIVAAAVCSALWGAWSALQPLLMLGFDLSPSLRAPVDRALGVLSVLLWLIGSTMAWWNKVLRRVAAYRGYHAIAPLWTELTTALPRITLTSRSRLPRDVEFALYRRIIEIRDGDLALRPYVPPRVGEWVHEAAPDVDARELAVLVEASSIAAALVSHEAEHQWGELQRAPHQDDPCVESETAWLASVSRAFTDSPVVAEIRERTTLELQNAR</sequence>
<keyword evidence="4" id="KW-1185">Reference proteome</keyword>
<evidence type="ECO:0000313" key="4">
    <source>
        <dbReference type="Proteomes" id="UP000183376"/>
    </source>
</evidence>
<feature type="transmembrane region" description="Helical" evidence="1">
    <location>
        <begin position="36"/>
        <end position="52"/>
    </location>
</feature>
<dbReference type="EMBL" id="LT629701">
    <property type="protein sequence ID" value="SDN44064.1"/>
    <property type="molecule type" value="Genomic_DNA"/>
</dbReference>
<dbReference type="NCBIfam" id="NF042915">
    <property type="entry name" value="MAB_1171c_fam"/>
    <property type="match status" value="1"/>
</dbReference>
<accession>A0A1H0BEI0</accession>
<feature type="domain" description="DUF6545" evidence="2">
    <location>
        <begin position="239"/>
        <end position="367"/>
    </location>
</feature>
<evidence type="ECO:0000313" key="3">
    <source>
        <dbReference type="EMBL" id="SDN44064.1"/>
    </source>
</evidence>
<dbReference type="InterPro" id="IPR046675">
    <property type="entry name" value="DUF6545"/>
</dbReference>
<reference evidence="3 4" key="1">
    <citation type="submission" date="2016-10" db="EMBL/GenBank/DDBJ databases">
        <authorList>
            <person name="de Groot N.N."/>
        </authorList>
    </citation>
    <scope>NUCLEOTIDE SEQUENCE [LARGE SCALE GENOMIC DNA]</scope>
    <source>
        <strain evidence="3 4">DSM 44149</strain>
    </source>
</reference>
<feature type="transmembrane region" description="Helical" evidence="1">
    <location>
        <begin position="169"/>
        <end position="193"/>
    </location>
</feature>
<feature type="transmembrane region" description="Helical" evidence="1">
    <location>
        <begin position="6"/>
        <end position="24"/>
    </location>
</feature>
<dbReference type="InterPro" id="IPR050039">
    <property type="entry name" value="MAB_1171c-like"/>
</dbReference>
<keyword evidence="1" id="KW-0472">Membrane</keyword>
<dbReference type="AlphaFoldDB" id="A0A1H0BEI0"/>
<keyword evidence="1" id="KW-0812">Transmembrane</keyword>